<dbReference type="SMART" id="SM00332">
    <property type="entry name" value="PP2Cc"/>
    <property type="match status" value="1"/>
</dbReference>
<keyword evidence="2" id="KW-0378">Hydrolase</keyword>
<dbReference type="GO" id="GO:0004722">
    <property type="term" value="F:protein serine/threonine phosphatase activity"/>
    <property type="evidence" value="ECO:0007669"/>
    <property type="project" value="UniProtKB-EC"/>
</dbReference>
<dbReference type="CDD" id="cd00143">
    <property type="entry name" value="PP2Cc"/>
    <property type="match status" value="1"/>
</dbReference>
<comment type="caution">
    <text evidence="8">The sequence shown here is derived from an EMBL/GenBank/DDBJ whole genome shotgun (WGS) entry which is preliminary data.</text>
</comment>
<dbReference type="AlphaFoldDB" id="A0AAD8STB2"/>
<evidence type="ECO:0000256" key="4">
    <source>
        <dbReference type="ARBA" id="ARBA00047761"/>
    </source>
</evidence>
<dbReference type="Proteomes" id="UP001231189">
    <property type="component" value="Unassembled WGS sequence"/>
</dbReference>
<evidence type="ECO:0000256" key="3">
    <source>
        <dbReference type="ARBA" id="ARBA00022912"/>
    </source>
</evidence>
<dbReference type="PROSITE" id="PS51746">
    <property type="entry name" value="PPM_2"/>
    <property type="match status" value="1"/>
</dbReference>
<protein>
    <recommendedName>
        <fullName evidence="1">protein-serine/threonine phosphatase</fullName>
        <ecNumber evidence="1">3.1.3.16</ecNumber>
    </recommendedName>
</protein>
<dbReference type="InterPro" id="IPR015655">
    <property type="entry name" value="PP2C"/>
</dbReference>
<evidence type="ECO:0000313" key="9">
    <source>
        <dbReference type="Proteomes" id="UP001231189"/>
    </source>
</evidence>
<evidence type="ECO:0000256" key="2">
    <source>
        <dbReference type="ARBA" id="ARBA00022801"/>
    </source>
</evidence>
<feature type="region of interest" description="Disordered" evidence="6">
    <location>
        <begin position="168"/>
        <end position="193"/>
    </location>
</feature>
<organism evidence="8 9">
    <name type="scientific">Lolium multiflorum</name>
    <name type="common">Italian ryegrass</name>
    <name type="synonym">Lolium perenne subsp. multiflorum</name>
    <dbReference type="NCBI Taxonomy" id="4521"/>
    <lineage>
        <taxon>Eukaryota</taxon>
        <taxon>Viridiplantae</taxon>
        <taxon>Streptophyta</taxon>
        <taxon>Embryophyta</taxon>
        <taxon>Tracheophyta</taxon>
        <taxon>Spermatophyta</taxon>
        <taxon>Magnoliopsida</taxon>
        <taxon>Liliopsida</taxon>
        <taxon>Poales</taxon>
        <taxon>Poaceae</taxon>
        <taxon>BOP clade</taxon>
        <taxon>Pooideae</taxon>
        <taxon>Poodae</taxon>
        <taxon>Poeae</taxon>
        <taxon>Poeae Chloroplast Group 2 (Poeae type)</taxon>
        <taxon>Loliodinae</taxon>
        <taxon>Loliinae</taxon>
        <taxon>Lolium</taxon>
    </lineage>
</organism>
<evidence type="ECO:0000256" key="6">
    <source>
        <dbReference type="SAM" id="MobiDB-lite"/>
    </source>
</evidence>
<dbReference type="SUPFAM" id="SSF81606">
    <property type="entry name" value="PP2C-like"/>
    <property type="match status" value="1"/>
</dbReference>
<dbReference type="InterPro" id="IPR001932">
    <property type="entry name" value="PPM-type_phosphatase-like_dom"/>
</dbReference>
<name>A0AAD8STB2_LOLMU</name>
<keyword evidence="9" id="KW-1185">Reference proteome</keyword>
<sequence length="285" mass="31101">MSSSEHASMLASGICSQMSISYGIAALKGRCPAQADGVAAVPSFTQMSPEMDIDYFAVSDGFFGSYAAKHLVGRLHVAIAKGIEDELVADTPRFVECPDDVDGWWRKLVLDAFRVVDDELVASVRNGVPAGSPAVVALVTKDYLLITSRGATCKAVIYSNEEVMPVQLTSERRPEPYKQKEQENVQDTGGHVVGSSSNQEDDILFRPYFPKPGVMMVERNPRDKFLILATGRLWDHVSSAEAGSFIQTRLHTSSLDILAKELAELAMRKGSLGNVTLVIILFNNF</sequence>
<reference evidence="8" key="1">
    <citation type="submission" date="2023-07" db="EMBL/GenBank/DDBJ databases">
        <title>A chromosome-level genome assembly of Lolium multiflorum.</title>
        <authorList>
            <person name="Chen Y."/>
            <person name="Copetti D."/>
            <person name="Kolliker R."/>
            <person name="Studer B."/>
        </authorList>
    </citation>
    <scope>NUCLEOTIDE SEQUENCE</scope>
    <source>
        <strain evidence="8">02402/16</strain>
        <tissue evidence="8">Leaf</tissue>
    </source>
</reference>
<dbReference type="EC" id="3.1.3.16" evidence="1"/>
<feature type="domain" description="PPM-type phosphatase" evidence="7">
    <location>
        <begin position="21"/>
        <end position="282"/>
    </location>
</feature>
<evidence type="ECO:0000256" key="1">
    <source>
        <dbReference type="ARBA" id="ARBA00013081"/>
    </source>
</evidence>
<comment type="catalytic activity">
    <reaction evidence="4">
        <text>O-phospho-L-seryl-[protein] + H2O = L-seryl-[protein] + phosphate</text>
        <dbReference type="Rhea" id="RHEA:20629"/>
        <dbReference type="Rhea" id="RHEA-COMP:9863"/>
        <dbReference type="Rhea" id="RHEA-COMP:11604"/>
        <dbReference type="ChEBI" id="CHEBI:15377"/>
        <dbReference type="ChEBI" id="CHEBI:29999"/>
        <dbReference type="ChEBI" id="CHEBI:43474"/>
        <dbReference type="ChEBI" id="CHEBI:83421"/>
        <dbReference type="EC" id="3.1.3.16"/>
    </reaction>
</comment>
<proteinExistence type="predicted"/>
<evidence type="ECO:0000256" key="5">
    <source>
        <dbReference type="ARBA" id="ARBA00048336"/>
    </source>
</evidence>
<dbReference type="InterPro" id="IPR036457">
    <property type="entry name" value="PPM-type-like_dom_sf"/>
</dbReference>
<dbReference type="PANTHER" id="PTHR47992">
    <property type="entry name" value="PROTEIN PHOSPHATASE"/>
    <property type="match status" value="1"/>
</dbReference>
<dbReference type="Pfam" id="PF00481">
    <property type="entry name" value="PP2C"/>
    <property type="match status" value="1"/>
</dbReference>
<dbReference type="EMBL" id="JAUUTY010000003">
    <property type="protein sequence ID" value="KAK1663201.1"/>
    <property type="molecule type" value="Genomic_DNA"/>
</dbReference>
<keyword evidence="3" id="KW-0904">Protein phosphatase</keyword>
<comment type="catalytic activity">
    <reaction evidence="5">
        <text>O-phospho-L-threonyl-[protein] + H2O = L-threonyl-[protein] + phosphate</text>
        <dbReference type="Rhea" id="RHEA:47004"/>
        <dbReference type="Rhea" id="RHEA-COMP:11060"/>
        <dbReference type="Rhea" id="RHEA-COMP:11605"/>
        <dbReference type="ChEBI" id="CHEBI:15377"/>
        <dbReference type="ChEBI" id="CHEBI:30013"/>
        <dbReference type="ChEBI" id="CHEBI:43474"/>
        <dbReference type="ChEBI" id="CHEBI:61977"/>
        <dbReference type="EC" id="3.1.3.16"/>
    </reaction>
</comment>
<accession>A0AAD8STB2</accession>
<feature type="compositionally biased region" description="Basic and acidic residues" evidence="6">
    <location>
        <begin position="170"/>
        <end position="183"/>
    </location>
</feature>
<evidence type="ECO:0000259" key="7">
    <source>
        <dbReference type="PROSITE" id="PS51746"/>
    </source>
</evidence>
<dbReference type="Gene3D" id="3.60.40.10">
    <property type="entry name" value="PPM-type phosphatase domain"/>
    <property type="match status" value="1"/>
</dbReference>
<gene>
    <name evidence="8" type="ORF">QYE76_051360</name>
</gene>
<evidence type="ECO:0000313" key="8">
    <source>
        <dbReference type="EMBL" id="KAK1663201.1"/>
    </source>
</evidence>